<dbReference type="Pfam" id="PF04082">
    <property type="entry name" value="Fungal_trans"/>
    <property type="match status" value="1"/>
</dbReference>
<keyword evidence="5" id="KW-0539">Nucleus</keyword>
<keyword evidence="3" id="KW-0238">DNA-binding</keyword>
<gene>
    <name evidence="8" type="ORF">PENSUB_11347</name>
</gene>
<dbReference type="InterPro" id="IPR052073">
    <property type="entry name" value="Amide_Lactam_Regulators"/>
</dbReference>
<dbReference type="InterPro" id="IPR007219">
    <property type="entry name" value="XnlR_reg_dom"/>
</dbReference>
<evidence type="ECO:0000256" key="1">
    <source>
        <dbReference type="ARBA" id="ARBA00022833"/>
    </source>
</evidence>
<protein>
    <submittedName>
        <fullName evidence="8">Acetamidase regulatory protein</fullName>
    </submittedName>
</protein>
<evidence type="ECO:0000256" key="4">
    <source>
        <dbReference type="ARBA" id="ARBA00023163"/>
    </source>
</evidence>
<organism evidence="8 9">
    <name type="scientific">Penicillium subrubescens</name>
    <dbReference type="NCBI Taxonomy" id="1316194"/>
    <lineage>
        <taxon>Eukaryota</taxon>
        <taxon>Fungi</taxon>
        <taxon>Dikarya</taxon>
        <taxon>Ascomycota</taxon>
        <taxon>Pezizomycotina</taxon>
        <taxon>Eurotiomycetes</taxon>
        <taxon>Eurotiomycetidae</taxon>
        <taxon>Eurotiales</taxon>
        <taxon>Aspergillaceae</taxon>
        <taxon>Penicillium</taxon>
    </lineage>
</organism>
<keyword evidence="1" id="KW-0862">Zinc</keyword>
<dbReference type="STRING" id="1316194.A0A1Q5T432"/>
<evidence type="ECO:0000256" key="6">
    <source>
        <dbReference type="SAM" id="MobiDB-lite"/>
    </source>
</evidence>
<name>A0A1Q5T432_9EURO</name>
<proteinExistence type="predicted"/>
<dbReference type="SMART" id="SM00906">
    <property type="entry name" value="Fungal_trans"/>
    <property type="match status" value="1"/>
</dbReference>
<keyword evidence="9" id="KW-1185">Reference proteome</keyword>
<dbReference type="PANTHER" id="PTHR47171:SF2">
    <property type="entry name" value="TRANSCRIPTION FACTOR, PUTATIVE-RELATED"/>
    <property type="match status" value="1"/>
</dbReference>
<accession>A0A1Q5T432</accession>
<evidence type="ECO:0000313" key="9">
    <source>
        <dbReference type="Proteomes" id="UP000186955"/>
    </source>
</evidence>
<evidence type="ECO:0000256" key="5">
    <source>
        <dbReference type="ARBA" id="ARBA00023242"/>
    </source>
</evidence>
<sequence length="639" mass="72545">MNSQRERKRKRQQTSDGELETEIDDERQQRHRLSWNEAQSMGLPASISANRPSVERSEDELGAPNVSATEDRSRLTDSPRASNPYSSASSLSFMARSRYFDDTVVINEDQARSYPIGDADGPSDDDIQLLRLQGAFELPPRAIRDGLINTFMERCSPWMPIVERSWLEENGSQKPSILLLQSIFVAASRVTSAPAVTAYASTHQFYRRAKALFWSGYEKNPVTVVAAVCILHWYNPEGPEHVSTNTSGFWRYVGVGLAHQIGLHKEPTNKREAGLRRRLWWTLFARDCLISAGQGRPLAVNIEDCELAPPCLEDFDDASSNGSLFIAYVEIGSILGHLTQCYRRKSFTRHMRQSIENRLYRWTRDLPASLRLFNRSTSSSEWELTLNNLAPYTFEARQLHIPYFICLAIMCRPSPGNSPSPAVVLASSFVAGMFEDFLARDEIQFLGPIFTFHLLAAGIGLLSCRNIPALWDKGATSLETIYLSLEVLAKRWSSAKGSLRALRSIAERKQRTTKSDTTNLPTLPREHRPFFEHFGPDLSWAWKFFMLSKNPATLQTPLETEPIIETADVSLEEFPESRPVDAVPSTEDYRPLTTILDPHMGFVMGDMTQGMPDEFFHNQYQGMGDWLFKDMEWTGDFQW</sequence>
<dbReference type="AlphaFoldDB" id="A0A1Q5T432"/>
<dbReference type="Proteomes" id="UP000186955">
    <property type="component" value="Unassembled WGS sequence"/>
</dbReference>
<dbReference type="GO" id="GO:0006351">
    <property type="term" value="P:DNA-templated transcription"/>
    <property type="evidence" value="ECO:0007669"/>
    <property type="project" value="InterPro"/>
</dbReference>
<dbReference type="PANTHER" id="PTHR47171">
    <property type="entry name" value="FARA-RELATED"/>
    <property type="match status" value="1"/>
</dbReference>
<evidence type="ECO:0000259" key="7">
    <source>
        <dbReference type="SMART" id="SM00906"/>
    </source>
</evidence>
<feature type="region of interest" description="Disordered" evidence="6">
    <location>
        <begin position="1"/>
        <end position="88"/>
    </location>
</feature>
<dbReference type="GO" id="GO:0003677">
    <property type="term" value="F:DNA binding"/>
    <property type="evidence" value="ECO:0007669"/>
    <property type="project" value="UniProtKB-KW"/>
</dbReference>
<evidence type="ECO:0000256" key="3">
    <source>
        <dbReference type="ARBA" id="ARBA00023125"/>
    </source>
</evidence>
<dbReference type="OrthoDB" id="10251155at2759"/>
<keyword evidence="4" id="KW-0804">Transcription</keyword>
<dbReference type="GO" id="GO:0008270">
    <property type="term" value="F:zinc ion binding"/>
    <property type="evidence" value="ECO:0007669"/>
    <property type="project" value="InterPro"/>
</dbReference>
<feature type="domain" description="Xylanolytic transcriptional activator regulatory" evidence="7">
    <location>
        <begin position="249"/>
        <end position="316"/>
    </location>
</feature>
<evidence type="ECO:0000256" key="2">
    <source>
        <dbReference type="ARBA" id="ARBA00023015"/>
    </source>
</evidence>
<feature type="compositionally biased region" description="Basic residues" evidence="6">
    <location>
        <begin position="1"/>
        <end position="12"/>
    </location>
</feature>
<comment type="caution">
    <text evidence="8">The sequence shown here is derived from an EMBL/GenBank/DDBJ whole genome shotgun (WGS) entry which is preliminary data.</text>
</comment>
<evidence type="ECO:0000313" key="8">
    <source>
        <dbReference type="EMBL" id="OKO94944.1"/>
    </source>
</evidence>
<dbReference type="CDD" id="cd12148">
    <property type="entry name" value="fungal_TF_MHR"/>
    <property type="match status" value="1"/>
</dbReference>
<reference evidence="8 9" key="1">
    <citation type="submission" date="2016-10" db="EMBL/GenBank/DDBJ databases">
        <title>Genome sequence of the ascomycete fungus Penicillium subrubescens.</title>
        <authorList>
            <person name="De Vries R.P."/>
            <person name="Peng M."/>
            <person name="Dilokpimol A."/>
            <person name="Hilden K."/>
            <person name="Makela M.R."/>
            <person name="Grigoriev I."/>
            <person name="Riley R."/>
            <person name="Granchi Z."/>
        </authorList>
    </citation>
    <scope>NUCLEOTIDE SEQUENCE [LARGE SCALE GENOMIC DNA]</scope>
    <source>
        <strain evidence="8 9">CBS 132785</strain>
    </source>
</reference>
<keyword evidence="2" id="KW-0805">Transcription regulation</keyword>
<dbReference type="EMBL" id="MNBE01000708">
    <property type="protein sequence ID" value="OKO94944.1"/>
    <property type="molecule type" value="Genomic_DNA"/>
</dbReference>
<feature type="compositionally biased region" description="Low complexity" evidence="6">
    <location>
        <begin position="78"/>
        <end position="88"/>
    </location>
</feature>